<dbReference type="Pfam" id="PF18426">
    <property type="entry name" value="Tli4_C"/>
    <property type="match status" value="1"/>
</dbReference>
<evidence type="ECO:0000313" key="4">
    <source>
        <dbReference type="Proteomes" id="UP000494109"/>
    </source>
</evidence>
<dbReference type="InterPro" id="IPR041290">
    <property type="entry name" value="Tli4_C"/>
</dbReference>
<evidence type="ECO:0000259" key="1">
    <source>
        <dbReference type="Pfam" id="PF18426"/>
    </source>
</evidence>
<feature type="domain" description="Tle cognate immunity protein 4 C-terminal" evidence="1">
    <location>
        <begin position="155"/>
        <end position="316"/>
    </location>
</feature>
<keyword evidence="3" id="KW-0449">Lipoprotein</keyword>
<dbReference type="InterPro" id="IPR040761">
    <property type="entry name" value="Tli4_N"/>
</dbReference>
<feature type="domain" description="Tle cognate immunity protein 4 N-terminal" evidence="2">
    <location>
        <begin position="20"/>
        <end position="135"/>
    </location>
</feature>
<protein>
    <submittedName>
        <fullName evidence="3">Putative lipoprotein</fullName>
    </submittedName>
</protein>
<evidence type="ECO:0000313" key="3">
    <source>
        <dbReference type="EMBL" id="VWD65538.1"/>
    </source>
</evidence>
<name>A0A6P3CA92_9BURK</name>
<dbReference type="Pfam" id="PF18443">
    <property type="entry name" value="Tli4_N"/>
    <property type="match status" value="1"/>
</dbReference>
<sequence length="319" mass="35094">MEHACHSQPLMGVVKRPHTVDLPRTADVYVQDYKYMGYTLEPIPNVSKSDFDSRVSKREQELRTLMREDPHKAFAPTKTPWLHQTVEPSAASRLFVYGRYDDKPEDLVYDVEGYAESNGTLFVLKNRFGATYDQSAISNLSEILRNIKPRSDWDVPSDGAFCFRGGAAGGKPMPGFDASIAARLVQGRPSNLVVTMRESVDGDSKNSPVDSLSKNDATLKQYAGNMDVLRKGTREVAGMKAAEFAVHIHGDGIHAYHFYLYSSGVPGDPSKPNLNVQLLFGAAPDDGTPPSEATSPVNQAEAMQAWDSVLASLHYRGPK</sequence>
<dbReference type="Proteomes" id="UP000494109">
    <property type="component" value="Unassembled WGS sequence"/>
</dbReference>
<reference evidence="3 4" key="1">
    <citation type="submission" date="2019-09" db="EMBL/GenBank/DDBJ databases">
        <authorList>
            <person name="Depoorter E."/>
        </authorList>
    </citation>
    <scope>NUCLEOTIDE SEQUENCE [LARGE SCALE GENOMIC DNA]</scope>
    <source>
        <strain evidence="3">R-71033</strain>
    </source>
</reference>
<dbReference type="AlphaFoldDB" id="A0A6P3CA92"/>
<accession>A0A6P3CA92</accession>
<gene>
    <name evidence="3" type="ORF">BCO71033_07417</name>
</gene>
<proteinExistence type="predicted"/>
<organism evidence="3 4">
    <name type="scientific">Burkholderia contaminans</name>
    <dbReference type="NCBI Taxonomy" id="488447"/>
    <lineage>
        <taxon>Bacteria</taxon>
        <taxon>Pseudomonadati</taxon>
        <taxon>Pseudomonadota</taxon>
        <taxon>Betaproteobacteria</taxon>
        <taxon>Burkholderiales</taxon>
        <taxon>Burkholderiaceae</taxon>
        <taxon>Burkholderia</taxon>
        <taxon>Burkholderia cepacia complex</taxon>
    </lineage>
</organism>
<evidence type="ECO:0000259" key="2">
    <source>
        <dbReference type="Pfam" id="PF18443"/>
    </source>
</evidence>
<dbReference type="EMBL" id="CABVQS010000079">
    <property type="protein sequence ID" value="VWD65538.1"/>
    <property type="molecule type" value="Genomic_DNA"/>
</dbReference>